<feature type="domain" description="C2H2-type" evidence="2">
    <location>
        <begin position="300"/>
        <end position="322"/>
    </location>
</feature>
<comment type="caution">
    <text evidence="3">The sequence shown here is derived from an EMBL/GenBank/DDBJ whole genome shotgun (WGS) entry which is preliminary data.</text>
</comment>
<evidence type="ECO:0000256" key="1">
    <source>
        <dbReference type="SAM" id="MobiDB-lite"/>
    </source>
</evidence>
<gene>
    <name evidence="3" type="ORF">E2562_008289</name>
</gene>
<dbReference type="InterPro" id="IPR036236">
    <property type="entry name" value="Znf_C2H2_sf"/>
</dbReference>
<dbReference type="InterPro" id="IPR003604">
    <property type="entry name" value="Matrin/U1-like-C_Znf_C2H2"/>
</dbReference>
<dbReference type="SMART" id="SM00355">
    <property type="entry name" value="ZnF_C2H2"/>
    <property type="match status" value="5"/>
</dbReference>
<dbReference type="GO" id="GO:0008270">
    <property type="term" value="F:zinc ion binding"/>
    <property type="evidence" value="ECO:0007669"/>
    <property type="project" value="InterPro"/>
</dbReference>
<evidence type="ECO:0000313" key="4">
    <source>
        <dbReference type="Proteomes" id="UP000479710"/>
    </source>
</evidence>
<dbReference type="InterPro" id="IPR013087">
    <property type="entry name" value="Znf_C2H2_type"/>
</dbReference>
<dbReference type="GO" id="GO:0003676">
    <property type="term" value="F:nucleic acid binding"/>
    <property type="evidence" value="ECO:0007669"/>
    <property type="project" value="InterPro"/>
</dbReference>
<dbReference type="PANTHER" id="PTHR47487:SF9">
    <property type="entry name" value="OS09G0421700 PROTEIN"/>
    <property type="match status" value="1"/>
</dbReference>
<sequence length="362" mass="39480">MEFANRSPAAAADDGVAGGRLFPDAPLHGDTMVVVRDALLSQLQQDRLPQEVIVAEPAKIERAMALRDASPCRRRRRRASSADGKTAATETVAPKKPSSSVKSEVTGTTTPVQSSMPPSAWSCAVCEVRTTSERNLRDHCGGQKHQLKVAELEKRTTAMAGQKAKTTAKAKTHTTRWSCSICQVNCTGEWDFDVHLKGQKHQANTQALLEQSKKNSGNSESQGTKVQQSNVNQNAGKKAATWICRVCEAHCTCESDLQNHLKGKRHQLNLQALNTSSHGSSSKSAAASKMIDEQTALYFCKVCSLKCTSERMLSDHLRGKKHSKQEGLLAFCEVCNLQCNSEKMLADHCNGKKHQANLNAKK</sequence>
<keyword evidence="4" id="KW-1185">Reference proteome</keyword>
<feature type="compositionally biased region" description="Low complexity" evidence="1">
    <location>
        <begin position="94"/>
        <end position="103"/>
    </location>
</feature>
<feature type="region of interest" description="Disordered" evidence="1">
    <location>
        <begin position="67"/>
        <end position="116"/>
    </location>
</feature>
<dbReference type="SMART" id="SM00451">
    <property type="entry name" value="ZnF_U1"/>
    <property type="match status" value="5"/>
</dbReference>
<proteinExistence type="predicted"/>
<feature type="region of interest" description="Disordered" evidence="1">
    <location>
        <begin position="211"/>
        <end position="232"/>
    </location>
</feature>
<organism evidence="3 4">
    <name type="scientific">Oryza meyeriana var. granulata</name>
    <dbReference type="NCBI Taxonomy" id="110450"/>
    <lineage>
        <taxon>Eukaryota</taxon>
        <taxon>Viridiplantae</taxon>
        <taxon>Streptophyta</taxon>
        <taxon>Embryophyta</taxon>
        <taxon>Tracheophyta</taxon>
        <taxon>Spermatophyta</taxon>
        <taxon>Magnoliopsida</taxon>
        <taxon>Liliopsida</taxon>
        <taxon>Poales</taxon>
        <taxon>Poaceae</taxon>
        <taxon>BOP clade</taxon>
        <taxon>Oryzoideae</taxon>
        <taxon>Oryzeae</taxon>
        <taxon>Oryzinae</taxon>
        <taxon>Oryza</taxon>
        <taxon>Oryza meyeriana</taxon>
    </lineage>
</organism>
<dbReference type="Proteomes" id="UP000479710">
    <property type="component" value="Unassembled WGS sequence"/>
</dbReference>
<protein>
    <recommendedName>
        <fullName evidence="2">C2H2-type domain-containing protein</fullName>
    </recommendedName>
</protein>
<evidence type="ECO:0000313" key="3">
    <source>
        <dbReference type="EMBL" id="KAF0911410.1"/>
    </source>
</evidence>
<dbReference type="EMBL" id="SPHZ02000006">
    <property type="protein sequence ID" value="KAF0911410.1"/>
    <property type="molecule type" value="Genomic_DNA"/>
</dbReference>
<dbReference type="Gene3D" id="3.30.160.60">
    <property type="entry name" value="Classic Zinc Finger"/>
    <property type="match status" value="5"/>
</dbReference>
<dbReference type="AlphaFoldDB" id="A0A6G1DG35"/>
<name>A0A6G1DG35_9ORYZ</name>
<evidence type="ECO:0000259" key="2">
    <source>
        <dbReference type="PROSITE" id="PS00028"/>
    </source>
</evidence>
<dbReference type="PANTHER" id="PTHR47487">
    <property type="entry name" value="OS06G0651300 PROTEIN-RELATED"/>
    <property type="match status" value="1"/>
</dbReference>
<reference evidence="3 4" key="1">
    <citation type="submission" date="2019-11" db="EMBL/GenBank/DDBJ databases">
        <title>Whole genome sequence of Oryza granulata.</title>
        <authorList>
            <person name="Li W."/>
        </authorList>
    </citation>
    <scope>NUCLEOTIDE SEQUENCE [LARGE SCALE GENOMIC DNA]</scope>
    <source>
        <strain evidence="4">cv. Menghai</strain>
        <tissue evidence="3">Leaf</tissue>
    </source>
</reference>
<dbReference type="SUPFAM" id="SSF57667">
    <property type="entry name" value="beta-beta-alpha zinc fingers"/>
    <property type="match status" value="5"/>
</dbReference>
<dbReference type="OrthoDB" id="434647at2759"/>
<accession>A0A6G1DG35</accession>
<feature type="compositionally biased region" description="Polar residues" evidence="1">
    <location>
        <begin position="105"/>
        <end position="116"/>
    </location>
</feature>
<dbReference type="Pfam" id="PF12874">
    <property type="entry name" value="zf-met"/>
    <property type="match status" value="5"/>
</dbReference>
<dbReference type="PROSITE" id="PS00028">
    <property type="entry name" value="ZINC_FINGER_C2H2_1"/>
    <property type="match status" value="1"/>
</dbReference>